<dbReference type="KEGG" id="ptm:GSPATT00028219001"/>
<dbReference type="PANTHER" id="PTHR11963:SF23">
    <property type="entry name" value="CYTOSOL AMINOPEPTIDASE"/>
    <property type="match status" value="1"/>
</dbReference>
<dbReference type="InterPro" id="IPR011356">
    <property type="entry name" value="Leucine_aapep/pepB"/>
</dbReference>
<keyword evidence="7" id="KW-1185">Reference proteome</keyword>
<dbReference type="SUPFAM" id="SSF53187">
    <property type="entry name" value="Zn-dependent exopeptidases"/>
    <property type="match status" value="1"/>
</dbReference>
<gene>
    <name evidence="6" type="ORF">GSPATT00028219001</name>
</gene>
<evidence type="ECO:0000256" key="2">
    <source>
        <dbReference type="ARBA" id="ARBA00022438"/>
    </source>
</evidence>
<dbReference type="RefSeq" id="XP_001424582.1">
    <property type="nucleotide sequence ID" value="XM_001424545.1"/>
</dbReference>
<keyword evidence="3" id="KW-0645">Protease</keyword>
<dbReference type="GeneID" id="5010366"/>
<dbReference type="HOGENOM" id="CLU_1690113_0_0_1"/>
<evidence type="ECO:0000256" key="3">
    <source>
        <dbReference type="ARBA" id="ARBA00022670"/>
    </source>
</evidence>
<evidence type="ECO:0000313" key="7">
    <source>
        <dbReference type="Proteomes" id="UP000000600"/>
    </source>
</evidence>
<dbReference type="GO" id="GO:0030145">
    <property type="term" value="F:manganese ion binding"/>
    <property type="evidence" value="ECO:0007669"/>
    <property type="project" value="InterPro"/>
</dbReference>
<comment type="similarity">
    <text evidence="1">Belongs to the peptidase M17 family.</text>
</comment>
<dbReference type="AlphaFoldDB" id="A0BF67"/>
<reference evidence="6 7" key="1">
    <citation type="journal article" date="2006" name="Nature">
        <title>Global trends of whole-genome duplications revealed by the ciliate Paramecium tetraurelia.</title>
        <authorList>
            <consortium name="Genoscope"/>
            <person name="Aury J.-M."/>
            <person name="Jaillon O."/>
            <person name="Duret L."/>
            <person name="Noel B."/>
            <person name="Jubin C."/>
            <person name="Porcel B.M."/>
            <person name="Segurens B."/>
            <person name="Daubin V."/>
            <person name="Anthouard V."/>
            <person name="Aiach N."/>
            <person name="Arnaiz O."/>
            <person name="Billaut A."/>
            <person name="Beisson J."/>
            <person name="Blanc I."/>
            <person name="Bouhouche K."/>
            <person name="Camara F."/>
            <person name="Duharcourt S."/>
            <person name="Guigo R."/>
            <person name="Gogendeau D."/>
            <person name="Katinka M."/>
            <person name="Keller A.-M."/>
            <person name="Kissmehl R."/>
            <person name="Klotz C."/>
            <person name="Koll F."/>
            <person name="Le Moue A."/>
            <person name="Lepere C."/>
            <person name="Malinsky S."/>
            <person name="Nowacki M."/>
            <person name="Nowak J.K."/>
            <person name="Plattner H."/>
            <person name="Poulain J."/>
            <person name="Ruiz F."/>
            <person name="Serrano V."/>
            <person name="Zagulski M."/>
            <person name="Dessen P."/>
            <person name="Betermier M."/>
            <person name="Weissenbach J."/>
            <person name="Scarpelli C."/>
            <person name="Schachter V."/>
            <person name="Sperling L."/>
            <person name="Meyer E."/>
            <person name="Cohen J."/>
            <person name="Wincker P."/>
        </authorList>
    </citation>
    <scope>NUCLEOTIDE SEQUENCE [LARGE SCALE GENOMIC DNA]</scope>
    <source>
        <strain evidence="6 7">Stock d4-2</strain>
    </source>
</reference>
<dbReference type="OrthoDB" id="412814at2759"/>
<dbReference type="InParanoid" id="A0BF67"/>
<sequence>MVVRPFRAGTSNYFVYFVRSDSFRVPDVIQPQKGITLEILNTDAEQRLILADAMSYAQYEFEIQENIELSTLTGIIKNVLGSCCECLRIGRDDFHYYRQWRKSPQNLSEFCQLIKGSIAVINNSSSGKVGTSPAAAFLECFVEKKVRLLHCDVSSV</sequence>
<evidence type="ECO:0000259" key="5">
    <source>
        <dbReference type="Pfam" id="PF00883"/>
    </source>
</evidence>
<accession>A0BF67</accession>
<organism evidence="6 7">
    <name type="scientific">Paramecium tetraurelia</name>
    <dbReference type="NCBI Taxonomy" id="5888"/>
    <lineage>
        <taxon>Eukaryota</taxon>
        <taxon>Sar</taxon>
        <taxon>Alveolata</taxon>
        <taxon>Ciliophora</taxon>
        <taxon>Intramacronucleata</taxon>
        <taxon>Oligohymenophorea</taxon>
        <taxon>Peniculida</taxon>
        <taxon>Parameciidae</taxon>
        <taxon>Paramecium</taxon>
    </lineage>
</organism>
<dbReference type="Gene3D" id="3.40.630.10">
    <property type="entry name" value="Zn peptidases"/>
    <property type="match status" value="1"/>
</dbReference>
<dbReference type="GO" id="GO:0070006">
    <property type="term" value="F:metalloaminopeptidase activity"/>
    <property type="evidence" value="ECO:0007669"/>
    <property type="project" value="InterPro"/>
</dbReference>
<dbReference type="InterPro" id="IPR000819">
    <property type="entry name" value="Peptidase_M17_C"/>
</dbReference>
<dbReference type="Pfam" id="PF00883">
    <property type="entry name" value="Peptidase_M17"/>
    <property type="match status" value="1"/>
</dbReference>
<dbReference type="EMBL" id="CT867990">
    <property type="protein sequence ID" value="CAK57184.1"/>
    <property type="molecule type" value="Genomic_DNA"/>
</dbReference>
<evidence type="ECO:0000256" key="4">
    <source>
        <dbReference type="ARBA" id="ARBA00022801"/>
    </source>
</evidence>
<evidence type="ECO:0000256" key="1">
    <source>
        <dbReference type="ARBA" id="ARBA00009528"/>
    </source>
</evidence>
<dbReference type="Proteomes" id="UP000000600">
    <property type="component" value="Unassembled WGS sequence"/>
</dbReference>
<dbReference type="PANTHER" id="PTHR11963">
    <property type="entry name" value="LEUCINE AMINOPEPTIDASE-RELATED"/>
    <property type="match status" value="1"/>
</dbReference>
<dbReference type="GO" id="GO:0005737">
    <property type="term" value="C:cytoplasm"/>
    <property type="evidence" value="ECO:0007669"/>
    <property type="project" value="InterPro"/>
</dbReference>
<dbReference type="eggNOG" id="KOG2597">
    <property type="taxonomic scope" value="Eukaryota"/>
</dbReference>
<evidence type="ECO:0000313" key="6">
    <source>
        <dbReference type="EMBL" id="CAK57184.1"/>
    </source>
</evidence>
<dbReference type="GO" id="GO:0006508">
    <property type="term" value="P:proteolysis"/>
    <property type="evidence" value="ECO:0007669"/>
    <property type="project" value="UniProtKB-KW"/>
</dbReference>
<dbReference type="PRINTS" id="PR00481">
    <property type="entry name" value="LAMNOPPTDASE"/>
</dbReference>
<protein>
    <recommendedName>
        <fullName evidence="5">Cytosol aminopeptidase domain-containing protein</fullName>
    </recommendedName>
</protein>
<proteinExistence type="inferred from homology"/>
<name>A0BF67_PARTE</name>
<dbReference type="STRING" id="5888.A0BF67"/>
<keyword evidence="2" id="KW-0031">Aminopeptidase</keyword>
<keyword evidence="4" id="KW-0378">Hydrolase</keyword>
<feature type="domain" description="Cytosol aminopeptidase" evidence="5">
    <location>
        <begin position="19"/>
        <end position="155"/>
    </location>
</feature>